<dbReference type="Pfam" id="PF00300">
    <property type="entry name" value="His_Phos_1"/>
    <property type="match status" value="1"/>
</dbReference>
<dbReference type="InterPro" id="IPR029033">
    <property type="entry name" value="His_PPase_superfam"/>
</dbReference>
<dbReference type="InterPro" id="IPR050275">
    <property type="entry name" value="PGM_Phosphatase"/>
</dbReference>
<dbReference type="InterPro" id="IPR013078">
    <property type="entry name" value="His_Pase_superF_clade-1"/>
</dbReference>
<dbReference type="PANTHER" id="PTHR48100:SF1">
    <property type="entry name" value="HISTIDINE PHOSPHATASE FAMILY PROTEIN-RELATED"/>
    <property type="match status" value="1"/>
</dbReference>
<dbReference type="GO" id="GO:0016791">
    <property type="term" value="F:phosphatase activity"/>
    <property type="evidence" value="ECO:0007669"/>
    <property type="project" value="TreeGrafter"/>
</dbReference>
<proteinExistence type="predicted"/>
<keyword evidence="2" id="KW-1185">Reference proteome</keyword>
<dbReference type="OrthoDB" id="2435937at2"/>
<name>A0A511WNT2_9BACI</name>
<reference evidence="1 2" key="1">
    <citation type="submission" date="2019-07" db="EMBL/GenBank/DDBJ databases">
        <title>Whole genome shotgun sequence of Halobacillus faecis NBRC 103569.</title>
        <authorList>
            <person name="Hosoyama A."/>
            <person name="Uohara A."/>
            <person name="Ohji S."/>
            <person name="Ichikawa N."/>
        </authorList>
    </citation>
    <scope>NUCLEOTIDE SEQUENCE [LARGE SCALE GENOMIC DNA]</scope>
    <source>
        <strain evidence="1 2">NBRC 103569</strain>
    </source>
</reference>
<accession>A0A511WNT2</accession>
<evidence type="ECO:0000313" key="2">
    <source>
        <dbReference type="Proteomes" id="UP000321886"/>
    </source>
</evidence>
<dbReference type="AlphaFoldDB" id="A0A511WNT2"/>
<comment type="caution">
    <text evidence="1">The sequence shown here is derived from an EMBL/GenBank/DDBJ whole genome shotgun (WGS) entry which is preliminary data.</text>
</comment>
<dbReference type="RefSeq" id="WP_146813916.1">
    <property type="nucleotide sequence ID" value="NZ_BJYD01000006.1"/>
</dbReference>
<organism evidence="1 2">
    <name type="scientific">Halobacillus faecis</name>
    <dbReference type="NCBI Taxonomy" id="360184"/>
    <lineage>
        <taxon>Bacteria</taxon>
        <taxon>Bacillati</taxon>
        <taxon>Bacillota</taxon>
        <taxon>Bacilli</taxon>
        <taxon>Bacillales</taxon>
        <taxon>Bacillaceae</taxon>
        <taxon>Halobacillus</taxon>
    </lineage>
</organism>
<dbReference type="PANTHER" id="PTHR48100">
    <property type="entry name" value="BROAD-SPECIFICITY PHOSPHATASE YOR283W-RELATED"/>
    <property type="match status" value="1"/>
</dbReference>
<gene>
    <name evidence="1" type="ORF">HFA01_10680</name>
</gene>
<dbReference type="CDD" id="cd07067">
    <property type="entry name" value="HP_PGM_like"/>
    <property type="match status" value="1"/>
</dbReference>
<dbReference type="Gene3D" id="3.40.50.1240">
    <property type="entry name" value="Phosphoglycerate mutase-like"/>
    <property type="match status" value="1"/>
</dbReference>
<dbReference type="SMART" id="SM00855">
    <property type="entry name" value="PGAM"/>
    <property type="match status" value="1"/>
</dbReference>
<evidence type="ECO:0000313" key="1">
    <source>
        <dbReference type="EMBL" id="GEN52806.1"/>
    </source>
</evidence>
<protein>
    <submittedName>
        <fullName evidence="1">Histidine phosphatase family protein</fullName>
    </submittedName>
</protein>
<dbReference type="EMBL" id="BJYD01000006">
    <property type="protein sequence ID" value="GEN52806.1"/>
    <property type="molecule type" value="Genomic_DNA"/>
</dbReference>
<dbReference type="SUPFAM" id="SSF53254">
    <property type="entry name" value="Phosphoglycerate mutase-like"/>
    <property type="match status" value="1"/>
</dbReference>
<dbReference type="Proteomes" id="UP000321886">
    <property type="component" value="Unassembled WGS sequence"/>
</dbReference>
<sequence length="186" mass="21461">MELIFVRHGEGEHTKKPDGLHILHPALTKGGENQAKELQETWPLTSDDLLIVSPTVRTLQTADIWSEDIPCRRVVSPAVGPRMFPQKKKWRTLPCDRTLGEKQVSAEFPDFHLIGERWEAGINEIPEENFGDVASELIHWCKQQAKDRVFVVTHDGTMTAYRQWIEGRILTREDFPKETGWIRLRV</sequence>
<dbReference type="GO" id="GO:0005737">
    <property type="term" value="C:cytoplasm"/>
    <property type="evidence" value="ECO:0007669"/>
    <property type="project" value="TreeGrafter"/>
</dbReference>